<comment type="cofactor">
    <cofactor evidence="1">
        <name>Mg(2+)</name>
        <dbReference type="ChEBI" id="CHEBI:18420"/>
    </cofactor>
</comment>
<dbReference type="EMBL" id="FOYX01000001">
    <property type="protein sequence ID" value="SFR50929.1"/>
    <property type="molecule type" value="Genomic_DNA"/>
</dbReference>
<dbReference type="Pfam" id="PF03737">
    <property type="entry name" value="RraA-like"/>
    <property type="match status" value="1"/>
</dbReference>
<dbReference type="GO" id="GO:0046872">
    <property type="term" value="F:metal ion binding"/>
    <property type="evidence" value="ECO:0007669"/>
    <property type="project" value="UniProtKB-KW"/>
</dbReference>
<proteinExistence type="predicted"/>
<feature type="binding site" evidence="1">
    <location>
        <position position="147"/>
    </location>
    <ligand>
        <name>substrate</name>
    </ligand>
</feature>
<dbReference type="InterPro" id="IPR036704">
    <property type="entry name" value="RraA/RraA-like_sf"/>
</dbReference>
<feature type="binding site" evidence="1">
    <location>
        <begin position="125"/>
        <end position="128"/>
    </location>
    <ligand>
        <name>substrate</name>
    </ligand>
</feature>
<keyword evidence="1" id="KW-0479">Metal-binding</keyword>
<dbReference type="NCBIfam" id="NF006093">
    <property type="entry name" value="PRK08245.1"/>
    <property type="match status" value="1"/>
</dbReference>
<dbReference type="InterPro" id="IPR005493">
    <property type="entry name" value="RraA/RraA-like"/>
</dbReference>
<evidence type="ECO:0000256" key="1">
    <source>
        <dbReference type="PIRSR" id="PIRSR605493-1"/>
    </source>
</evidence>
<dbReference type="Gene3D" id="3.50.30.40">
    <property type="entry name" value="Ribonuclease E inhibitor RraA/RraA-like"/>
    <property type="match status" value="1"/>
</dbReference>
<accession>A0A1I6H8U8</accession>
<dbReference type="STRING" id="440514.SAMN04488010_0087"/>
<protein>
    <submittedName>
        <fullName evidence="2">Regulator of RNase E activity RraA</fullName>
    </submittedName>
</protein>
<dbReference type="AlphaFoldDB" id="A0A1I6H8U8"/>
<dbReference type="PANTHER" id="PTHR33254">
    <property type="entry name" value="4-HYDROXY-4-METHYL-2-OXOGLUTARATE ALDOLASE 3-RELATED"/>
    <property type="match status" value="1"/>
</dbReference>
<evidence type="ECO:0000313" key="3">
    <source>
        <dbReference type="Proteomes" id="UP000199462"/>
    </source>
</evidence>
<dbReference type="SUPFAM" id="SSF89562">
    <property type="entry name" value="RraA-like"/>
    <property type="match status" value="1"/>
</dbReference>
<name>A0A1I6H8U8_9FLAO</name>
<reference evidence="3" key="1">
    <citation type="submission" date="2016-10" db="EMBL/GenBank/DDBJ databases">
        <authorList>
            <person name="Varghese N."/>
            <person name="Submissions S."/>
        </authorList>
    </citation>
    <scope>NUCLEOTIDE SEQUENCE [LARGE SCALE GENOMIC DNA]</scope>
    <source>
        <strain evidence="3">DSM 19891</strain>
    </source>
</reference>
<dbReference type="CDD" id="cd16841">
    <property type="entry name" value="RraA_family"/>
    <property type="match status" value="1"/>
</dbReference>
<keyword evidence="3" id="KW-1185">Reference proteome</keyword>
<feature type="binding site" evidence="1">
    <location>
        <position position="148"/>
    </location>
    <ligand>
        <name>Mg(2+)</name>
        <dbReference type="ChEBI" id="CHEBI:18420"/>
    </ligand>
</feature>
<sequence>MICFLLGKHGKERNKINYRKDIMTRLSTSTKEKLKKVSTATVATCLFKKGLKNQFIQSVKPLRSGRPTMVGEAYTLRYIPAREDLNTIEVFRDPKHLQRVAVEECPEGAVLVIDSRQNARAASAGSILVTRLMVRGASGIITDGGFRDSAEIADLDFSSYHNRPTAPTNLTLHQAIAINDPIGCGDVAVFPGDVIIGDDDGVMVIPAHLADEVADECIQMTLYEDFVLEKVKGGNAIIGLYPMVDEEIKAMFEKWKSDKN</sequence>
<gene>
    <name evidence="2" type="ORF">SAMN04488010_0087</name>
</gene>
<evidence type="ECO:0000313" key="2">
    <source>
        <dbReference type="EMBL" id="SFR50929.1"/>
    </source>
</evidence>
<organism evidence="2 3">
    <name type="scientific">Maribacter stanieri</name>
    <dbReference type="NCBI Taxonomy" id="440514"/>
    <lineage>
        <taxon>Bacteria</taxon>
        <taxon>Pseudomonadati</taxon>
        <taxon>Bacteroidota</taxon>
        <taxon>Flavobacteriia</taxon>
        <taxon>Flavobacteriales</taxon>
        <taxon>Flavobacteriaceae</taxon>
        <taxon>Maribacter</taxon>
    </lineage>
</organism>
<dbReference type="Proteomes" id="UP000199462">
    <property type="component" value="Unassembled WGS sequence"/>
</dbReference>
<keyword evidence="1" id="KW-0460">Magnesium</keyword>
<dbReference type="PANTHER" id="PTHR33254:SF16">
    <property type="entry name" value="BLR3842 PROTEIN"/>
    <property type="match status" value="1"/>
</dbReference>